<dbReference type="InterPro" id="IPR024875">
    <property type="entry name" value="Protein_Lines"/>
</dbReference>
<name>A0ABR0U115_REHGL</name>
<dbReference type="Pfam" id="PF14695">
    <property type="entry name" value="LINES_C"/>
    <property type="match status" value="1"/>
</dbReference>
<dbReference type="Proteomes" id="UP001318860">
    <property type="component" value="Unassembled WGS sequence"/>
</dbReference>
<dbReference type="InterPro" id="IPR029415">
    <property type="entry name" value="Lines_C"/>
</dbReference>
<feature type="domain" description="Protein Lines C-terminal" evidence="1">
    <location>
        <begin position="333"/>
        <end position="361"/>
    </location>
</feature>
<reference evidence="2 3" key="1">
    <citation type="journal article" date="2021" name="Comput. Struct. Biotechnol. J.">
        <title>De novo genome assembly of the potent medicinal plant Rehmannia glutinosa using nanopore technology.</title>
        <authorList>
            <person name="Ma L."/>
            <person name="Dong C."/>
            <person name="Song C."/>
            <person name="Wang X."/>
            <person name="Zheng X."/>
            <person name="Niu Y."/>
            <person name="Chen S."/>
            <person name="Feng W."/>
        </authorList>
    </citation>
    <scope>NUCLEOTIDE SEQUENCE [LARGE SCALE GENOMIC DNA]</scope>
    <source>
        <strain evidence="2">DH-2019</strain>
    </source>
</reference>
<dbReference type="PANTHER" id="PTHR16057:SF1">
    <property type="entry name" value="PROTEIN LINES HOMOLOG 1"/>
    <property type="match status" value="1"/>
</dbReference>
<evidence type="ECO:0000313" key="3">
    <source>
        <dbReference type="Proteomes" id="UP001318860"/>
    </source>
</evidence>
<evidence type="ECO:0000313" key="2">
    <source>
        <dbReference type="EMBL" id="KAK6116196.1"/>
    </source>
</evidence>
<evidence type="ECO:0000259" key="1">
    <source>
        <dbReference type="Pfam" id="PF14695"/>
    </source>
</evidence>
<dbReference type="PANTHER" id="PTHR16057">
    <property type="entry name" value="WINS1, 2 PROTEIN"/>
    <property type="match status" value="1"/>
</dbReference>
<comment type="caution">
    <text evidence="2">The sequence shown here is derived from an EMBL/GenBank/DDBJ whole genome shotgun (WGS) entry which is preliminary data.</text>
</comment>
<proteinExistence type="predicted"/>
<accession>A0ABR0U115</accession>
<sequence length="361" mass="40963">MARHISLEKLSCTGETYFQQELLVEPVDDGECSVSSPSHLDDRHCLANIIGDLMFLLAVNSRYAQHLVGNTLVAISEFLLTSMLMIKLSSSSHIEQTIHVTWMHLVRKYFEDLLLLPISGGKFDEDDFLEGSPFCTSIFDPGKQNMLSRHLQRLTVFLFLKCSLNLVSMKGSPDEPQRAYENLKHNCTNDLNLDSECRSESLGLIKLHEWLQAHAPADILANDELYFDRCIHYDHQVLLDYLISKDTGSSCAEYLLSLAVFDLNMIAARSLRIVCNSWSLFVEFPGVEECLGQLYPKRQKVMEDCTAFKGVLSPTTLKDGGRNYRQPFVAARDCLVSLKTSINSLNQKNLFPYNPQVLLRR</sequence>
<organism evidence="2 3">
    <name type="scientific">Rehmannia glutinosa</name>
    <name type="common">Chinese foxglove</name>
    <dbReference type="NCBI Taxonomy" id="99300"/>
    <lineage>
        <taxon>Eukaryota</taxon>
        <taxon>Viridiplantae</taxon>
        <taxon>Streptophyta</taxon>
        <taxon>Embryophyta</taxon>
        <taxon>Tracheophyta</taxon>
        <taxon>Spermatophyta</taxon>
        <taxon>Magnoliopsida</taxon>
        <taxon>eudicotyledons</taxon>
        <taxon>Gunneridae</taxon>
        <taxon>Pentapetalae</taxon>
        <taxon>asterids</taxon>
        <taxon>lamiids</taxon>
        <taxon>Lamiales</taxon>
        <taxon>Orobanchaceae</taxon>
        <taxon>Rehmannieae</taxon>
        <taxon>Rehmannia</taxon>
    </lineage>
</organism>
<gene>
    <name evidence="2" type="ORF">DH2020_050062</name>
</gene>
<keyword evidence="3" id="KW-1185">Reference proteome</keyword>
<protein>
    <recommendedName>
        <fullName evidence="1">Protein Lines C-terminal domain-containing protein</fullName>
    </recommendedName>
</protein>
<dbReference type="EMBL" id="JABTTQ020003504">
    <property type="protein sequence ID" value="KAK6116196.1"/>
    <property type="molecule type" value="Genomic_DNA"/>
</dbReference>